<dbReference type="GO" id="GO:0071339">
    <property type="term" value="C:MLL1 complex"/>
    <property type="evidence" value="ECO:0007669"/>
    <property type="project" value="InterPro"/>
</dbReference>
<feature type="compositionally biased region" description="Basic residues" evidence="1">
    <location>
        <begin position="72"/>
        <end position="84"/>
    </location>
</feature>
<reference evidence="4" key="2">
    <citation type="submission" date="2023-11" db="UniProtKB">
        <authorList>
            <consortium name="WormBaseParasite"/>
        </authorList>
    </citation>
    <scope>IDENTIFICATION</scope>
</reference>
<accession>A0AA85FZ71</accession>
<dbReference type="PANTHER" id="PTHR13233">
    <property type="entry name" value="MICROSPHERULE PROTEIN 1"/>
    <property type="match status" value="1"/>
</dbReference>
<dbReference type="GO" id="GO:0031011">
    <property type="term" value="C:Ino80 complex"/>
    <property type="evidence" value="ECO:0007669"/>
    <property type="project" value="InterPro"/>
</dbReference>
<dbReference type="InterPro" id="IPR037912">
    <property type="entry name" value="MCRS1"/>
</dbReference>
<feature type="region of interest" description="Disordered" evidence="1">
    <location>
        <begin position="29"/>
        <end position="84"/>
    </location>
</feature>
<dbReference type="PROSITE" id="PS50006">
    <property type="entry name" value="FHA_DOMAIN"/>
    <property type="match status" value="1"/>
</dbReference>
<dbReference type="GO" id="GO:0044545">
    <property type="term" value="C:NSL complex"/>
    <property type="evidence" value="ECO:0007669"/>
    <property type="project" value="TreeGrafter"/>
</dbReference>
<dbReference type="Pfam" id="PF00498">
    <property type="entry name" value="FHA"/>
    <property type="match status" value="1"/>
</dbReference>
<dbReference type="InterPro" id="IPR000253">
    <property type="entry name" value="FHA_dom"/>
</dbReference>
<evidence type="ECO:0000313" key="4">
    <source>
        <dbReference type="WBParaSite" id="SRDH1_67960.3"/>
    </source>
</evidence>
<protein>
    <recommendedName>
        <fullName evidence="2">FHA domain-containing protein</fullName>
    </recommendedName>
</protein>
<sequence length="315" mass="36159">MSGNTTTVGRQKTVGLVVKRFSVVYTRMNHDTTANSPKESGTNATETSIPSHESRIGNNSLRPYRSGDFPRTMKRKASRISHHKAKREIRNAPWTPGDDYLLINSVVMVCNLTEVYHTRRLELHRRRGRLWARLRRNKEEARRWTRLVEMCITNSLEIMDPQPAYPALASLTGSRTQFLIKERKVIFGRNSFVCQPHIDLSMEGIDSGRVSRCHGQIRLSKDGIFWLANFSSHTVYVDGNPILTDEEVELKDFATILIDHITLRFDVNHDYVNWICSNYSTISTTTNNVAIYSCDDKSHTIDNNHYDGDKTLIIM</sequence>
<dbReference type="SMART" id="SM00240">
    <property type="entry name" value="FHA"/>
    <property type="match status" value="1"/>
</dbReference>
<dbReference type="Proteomes" id="UP000050792">
    <property type="component" value="Unassembled WGS sequence"/>
</dbReference>
<dbReference type="InterPro" id="IPR008984">
    <property type="entry name" value="SMAD_FHA_dom_sf"/>
</dbReference>
<dbReference type="WBParaSite" id="SRDH1_67960.3">
    <property type="protein sequence ID" value="SRDH1_67960.3"/>
    <property type="gene ID" value="SRDH1_67960"/>
</dbReference>
<name>A0AA85FZ71_9TREM</name>
<feature type="domain" description="FHA" evidence="2">
    <location>
        <begin position="185"/>
        <end position="242"/>
    </location>
</feature>
<dbReference type="GO" id="GO:0002151">
    <property type="term" value="F:G-quadruplex RNA binding"/>
    <property type="evidence" value="ECO:0007669"/>
    <property type="project" value="InterPro"/>
</dbReference>
<dbReference type="AlphaFoldDB" id="A0AA85FZ71"/>
<feature type="compositionally biased region" description="Polar residues" evidence="1">
    <location>
        <begin position="31"/>
        <end position="61"/>
    </location>
</feature>
<proteinExistence type="predicted"/>
<evidence type="ECO:0000256" key="1">
    <source>
        <dbReference type="SAM" id="MobiDB-lite"/>
    </source>
</evidence>
<organism evidence="3 4">
    <name type="scientific">Schistosoma rodhaini</name>
    <dbReference type="NCBI Taxonomy" id="6188"/>
    <lineage>
        <taxon>Eukaryota</taxon>
        <taxon>Metazoa</taxon>
        <taxon>Spiralia</taxon>
        <taxon>Lophotrochozoa</taxon>
        <taxon>Platyhelminthes</taxon>
        <taxon>Trematoda</taxon>
        <taxon>Digenea</taxon>
        <taxon>Strigeidida</taxon>
        <taxon>Schistosomatoidea</taxon>
        <taxon>Schistosomatidae</taxon>
        <taxon>Schistosoma</taxon>
    </lineage>
</organism>
<dbReference type="SUPFAM" id="SSF49879">
    <property type="entry name" value="SMAD/FHA domain"/>
    <property type="match status" value="1"/>
</dbReference>
<dbReference type="PANTHER" id="PTHR13233:SF0">
    <property type="entry name" value="MICROSPHERULE PROTEIN 1"/>
    <property type="match status" value="1"/>
</dbReference>
<reference evidence="3" key="1">
    <citation type="submission" date="2022-06" db="EMBL/GenBank/DDBJ databases">
        <authorList>
            <person name="Berger JAMES D."/>
            <person name="Berger JAMES D."/>
        </authorList>
    </citation>
    <scope>NUCLEOTIDE SEQUENCE [LARGE SCALE GENOMIC DNA]</scope>
</reference>
<dbReference type="GO" id="GO:0045944">
    <property type="term" value="P:positive regulation of transcription by RNA polymerase II"/>
    <property type="evidence" value="ECO:0007669"/>
    <property type="project" value="TreeGrafter"/>
</dbReference>
<dbReference type="Gene3D" id="2.60.200.20">
    <property type="match status" value="1"/>
</dbReference>
<keyword evidence="3" id="KW-1185">Reference proteome</keyword>
<evidence type="ECO:0000313" key="3">
    <source>
        <dbReference type="Proteomes" id="UP000050792"/>
    </source>
</evidence>
<evidence type="ECO:0000259" key="2">
    <source>
        <dbReference type="PROSITE" id="PS50006"/>
    </source>
</evidence>